<reference evidence="2 3" key="1">
    <citation type="submission" date="2014-10" db="EMBL/GenBank/DDBJ databases">
        <title>Whole Genome sequence of Corynebacterium auriscanis strain CIP 106629.</title>
        <authorList>
            <person name="Hassan S.S."/>
            <person name="Jamal S.B."/>
            <person name="Tiwari S."/>
            <person name="Oliveira L.D.C."/>
            <person name="Souza F."/>
            <person name="Mariano D.C."/>
            <person name="Almeida S."/>
            <person name="Dorella F."/>
            <person name="Pereira F."/>
            <person name="Carvalho A."/>
            <person name="Leal C.A."/>
            <person name="Soares S.D.C."/>
            <person name="Figueiredo H.C."/>
            <person name="Silva A."/>
            <person name="Azevedo V.A."/>
        </authorList>
    </citation>
    <scope>NUCLEOTIDE SEQUENCE [LARGE SCALE GENOMIC DNA]</scope>
    <source>
        <strain evidence="2 3">CIP 106629</strain>
    </source>
</reference>
<comment type="caution">
    <text evidence="2">The sequence shown here is derived from an EMBL/GenBank/DDBJ whole genome shotgun (WGS) entry which is preliminary data.</text>
</comment>
<feature type="domain" description="Calcineurin-like phosphoesterase" evidence="1">
    <location>
        <begin position="4"/>
        <end position="227"/>
    </location>
</feature>
<dbReference type="Pfam" id="PF00149">
    <property type="entry name" value="Metallophos"/>
    <property type="match status" value="1"/>
</dbReference>
<dbReference type="PANTHER" id="PTHR36492">
    <property type="match status" value="1"/>
</dbReference>
<sequence length="272" mass="31364">MRTLWAVSDLHVRAPGNWELFDKHVRTQNPADWLIVAGDVAEDLDTVIEVLQECTRRFDTVIFTPGNHEMYSREADELKGRDKYDVLIALCRELGVVTPEDTYQSFAGRTIVPMFTLYDHTWRDPELTRDEALAGAQERGIVLTDSVAIEPYEDVGLWCRDRLAYTLKRLAVVDEPTILVNHWPLVRQAIDQLKYPDIGLWSGTRHTQTWPERYKAETVIYGHLHIPTQISVEGVTHTEVSLGYPREWQATLPLRLSKKAWPYPVLVDEEVK</sequence>
<accession>A0A0A2DJM7</accession>
<proteinExistence type="predicted"/>
<gene>
    <name evidence="2" type="ORF">MA47_00605</name>
</gene>
<dbReference type="Proteomes" id="UP000030145">
    <property type="component" value="Unassembled WGS sequence"/>
</dbReference>
<dbReference type="RefSeq" id="WP_035112847.1">
    <property type="nucleotide sequence ID" value="NZ_CP047046.1"/>
</dbReference>
<dbReference type="GO" id="GO:0016787">
    <property type="term" value="F:hydrolase activity"/>
    <property type="evidence" value="ECO:0007669"/>
    <property type="project" value="InterPro"/>
</dbReference>
<organism evidence="2 3">
    <name type="scientific">Corynebacterium auriscanis</name>
    <dbReference type="NCBI Taxonomy" id="99807"/>
    <lineage>
        <taxon>Bacteria</taxon>
        <taxon>Bacillati</taxon>
        <taxon>Actinomycetota</taxon>
        <taxon>Actinomycetes</taxon>
        <taxon>Mycobacteriales</taxon>
        <taxon>Corynebacteriaceae</taxon>
        <taxon>Corynebacterium</taxon>
    </lineage>
</organism>
<dbReference type="InterPro" id="IPR029052">
    <property type="entry name" value="Metallo-depent_PP-like"/>
</dbReference>
<dbReference type="EMBL" id="JRVJ01000001">
    <property type="protein sequence ID" value="KGM19400.1"/>
    <property type="molecule type" value="Genomic_DNA"/>
</dbReference>
<protein>
    <submittedName>
        <fullName evidence="2">Serine/threonine protein phosphatase</fullName>
    </submittedName>
</protein>
<dbReference type="PANTHER" id="PTHR36492:SF2">
    <property type="entry name" value="[ACYL-CARRIER-PROTEIN] PHOSPHODIESTERASE PPTH"/>
    <property type="match status" value="1"/>
</dbReference>
<dbReference type="AlphaFoldDB" id="A0A0A2DJM7"/>
<evidence type="ECO:0000313" key="2">
    <source>
        <dbReference type="EMBL" id="KGM19400.1"/>
    </source>
</evidence>
<evidence type="ECO:0000259" key="1">
    <source>
        <dbReference type="Pfam" id="PF00149"/>
    </source>
</evidence>
<dbReference type="GeneID" id="300552955"/>
<name>A0A0A2DJM7_9CORY</name>
<dbReference type="InterPro" id="IPR052963">
    <property type="entry name" value="Pantetheine_PDE"/>
</dbReference>
<dbReference type="InterPro" id="IPR004843">
    <property type="entry name" value="Calcineurin-like_PHP"/>
</dbReference>
<evidence type="ECO:0000313" key="3">
    <source>
        <dbReference type="Proteomes" id="UP000030145"/>
    </source>
</evidence>
<dbReference type="Gene3D" id="3.60.21.10">
    <property type="match status" value="1"/>
</dbReference>
<dbReference type="SUPFAM" id="SSF56300">
    <property type="entry name" value="Metallo-dependent phosphatases"/>
    <property type="match status" value="1"/>
</dbReference>
<keyword evidence="3" id="KW-1185">Reference proteome</keyword>